<sequence length="487" mass="55507">MERCGSKMRKRMLCDLSPCCCQKCKRQRDNEEEPDSANKFERWNACRQLNQQSEDRPWRQPQSDDRLWKQPQSDDRPWNKSRSEVKCLKQQPSDSRQWSPSQSDDTPKFEPWKNTMDINHNIGAQSSSNARNSFEANNHRLSGPNSSHLPNVSTAATPAFLRNVLPETLTSLVQGPSSARDFVPRVQNIVRDSITANLPNFIKDSIDLNQDADSKLIPSFLKKLKPNDLSGGSDNQTNGSILCDIVGAVSFLLMLTALFWISAALYLKDLLVKLFYARRTTQVIVLSLVFLLTLNICFQVVMQRRSKHSSTAKVVQKAKPISSGKCKAPAKTVKARKSSEIPTQPLSPCKFFRSNSPRQSGGATSDEKKEEEKKPASFFNFLRGPRCRRNCPPGEPRTYSFCAKFAENCPQRQIKKNRRYKQANKGVNTPLSDCQGKEIYKTYEKYSYPLDMKFPPAPLVYIKDCILRRMCPHPPEETEREENPCNK</sequence>
<feature type="transmembrane region" description="Helical" evidence="2">
    <location>
        <begin position="241"/>
        <end position="263"/>
    </location>
</feature>
<evidence type="ECO:0000313" key="4">
    <source>
        <dbReference type="Proteomes" id="UP000091820"/>
    </source>
</evidence>
<reference evidence="4" key="1">
    <citation type="submission" date="2014-03" db="EMBL/GenBank/DDBJ databases">
        <authorList>
            <person name="Aksoy S."/>
            <person name="Warren W."/>
            <person name="Wilson R.K."/>
        </authorList>
    </citation>
    <scope>NUCLEOTIDE SEQUENCE [LARGE SCALE GENOMIC DNA]</scope>
    <source>
        <strain evidence="4">IAEA</strain>
    </source>
</reference>
<keyword evidence="2" id="KW-1133">Transmembrane helix</keyword>
<evidence type="ECO:0000256" key="2">
    <source>
        <dbReference type="SAM" id="Phobius"/>
    </source>
</evidence>
<dbReference type="Proteomes" id="UP000091820">
    <property type="component" value="Unassembled WGS sequence"/>
</dbReference>
<name>A0A1A9WVJ1_9MUSC</name>
<feature type="compositionally biased region" description="Polar residues" evidence="1">
    <location>
        <begin position="353"/>
        <end position="363"/>
    </location>
</feature>
<feature type="compositionally biased region" description="Basic and acidic residues" evidence="1">
    <location>
        <begin position="53"/>
        <end position="87"/>
    </location>
</feature>
<feature type="region of interest" description="Disordered" evidence="1">
    <location>
        <begin position="326"/>
        <end position="374"/>
    </location>
</feature>
<feature type="region of interest" description="Disordered" evidence="1">
    <location>
        <begin position="49"/>
        <end position="150"/>
    </location>
</feature>
<dbReference type="EnsemblMetazoa" id="GBRI034043-RA">
    <property type="protein sequence ID" value="GBRI034043-PA"/>
    <property type="gene ID" value="GBRI034043"/>
</dbReference>
<feature type="compositionally biased region" description="Polar residues" evidence="1">
    <location>
        <begin position="90"/>
        <end position="104"/>
    </location>
</feature>
<reference evidence="3" key="2">
    <citation type="submission" date="2020-05" db="UniProtKB">
        <authorList>
            <consortium name="EnsemblMetazoa"/>
        </authorList>
    </citation>
    <scope>IDENTIFICATION</scope>
    <source>
        <strain evidence="3">IAEA</strain>
    </source>
</reference>
<feature type="compositionally biased region" description="Basic and acidic residues" evidence="1">
    <location>
        <begin position="365"/>
        <end position="374"/>
    </location>
</feature>
<accession>A0A1A9WVJ1</accession>
<proteinExistence type="predicted"/>
<feature type="transmembrane region" description="Helical" evidence="2">
    <location>
        <begin position="283"/>
        <end position="301"/>
    </location>
</feature>
<protein>
    <submittedName>
        <fullName evidence="3">Uncharacterized protein</fullName>
    </submittedName>
</protein>
<evidence type="ECO:0000313" key="3">
    <source>
        <dbReference type="EnsemblMetazoa" id="GBRI034043-PA"/>
    </source>
</evidence>
<feature type="compositionally biased region" description="Polar residues" evidence="1">
    <location>
        <begin position="116"/>
        <end position="150"/>
    </location>
</feature>
<dbReference type="AlphaFoldDB" id="A0A1A9WVJ1"/>
<evidence type="ECO:0000256" key="1">
    <source>
        <dbReference type="SAM" id="MobiDB-lite"/>
    </source>
</evidence>
<keyword evidence="4" id="KW-1185">Reference proteome</keyword>
<dbReference type="VEuPathDB" id="VectorBase:GBRI034043"/>
<organism evidence="3 4">
    <name type="scientific">Glossina brevipalpis</name>
    <dbReference type="NCBI Taxonomy" id="37001"/>
    <lineage>
        <taxon>Eukaryota</taxon>
        <taxon>Metazoa</taxon>
        <taxon>Ecdysozoa</taxon>
        <taxon>Arthropoda</taxon>
        <taxon>Hexapoda</taxon>
        <taxon>Insecta</taxon>
        <taxon>Pterygota</taxon>
        <taxon>Neoptera</taxon>
        <taxon>Endopterygota</taxon>
        <taxon>Diptera</taxon>
        <taxon>Brachycera</taxon>
        <taxon>Muscomorpha</taxon>
        <taxon>Hippoboscoidea</taxon>
        <taxon>Glossinidae</taxon>
        <taxon>Glossina</taxon>
    </lineage>
</organism>
<keyword evidence="2" id="KW-0472">Membrane</keyword>
<keyword evidence="2" id="KW-0812">Transmembrane</keyword>